<dbReference type="KEGG" id="nth:Nther_2463"/>
<dbReference type="InParanoid" id="B2A187"/>
<dbReference type="HOGENOM" id="CLU_2083717_0_0_9"/>
<evidence type="ECO:0000256" key="3">
    <source>
        <dbReference type="ARBA" id="ARBA00022692"/>
    </source>
</evidence>
<evidence type="ECO:0000256" key="5">
    <source>
        <dbReference type="ARBA" id="ARBA00023136"/>
    </source>
</evidence>
<dbReference type="InterPro" id="IPR045584">
    <property type="entry name" value="Pilin-like"/>
</dbReference>
<dbReference type="PANTHER" id="PTHR30093">
    <property type="entry name" value="GENERAL SECRETION PATHWAY PROTEIN G"/>
    <property type="match status" value="1"/>
</dbReference>
<sequence length="125" mass="14265">MIFIKKLHNKVSRLFKDKNGFTLIELIAVIGIIGILIALVAPNVMSYIGEAEKEACRAEKQQLENAIKTAIYLEDKGEIDEFDDFSKYIDVDDEDDLRLPDCDEVDWDLDDVNDVEVTWEPGNND</sequence>
<evidence type="ECO:0000256" key="1">
    <source>
        <dbReference type="ARBA" id="ARBA00004167"/>
    </source>
</evidence>
<reference evidence="7 8" key="1">
    <citation type="submission" date="2008-04" db="EMBL/GenBank/DDBJ databases">
        <title>Complete sequence of chromosome of Natranaerobius thermophilus JW/NM-WN-LF.</title>
        <authorList>
            <consortium name="US DOE Joint Genome Institute"/>
            <person name="Copeland A."/>
            <person name="Lucas S."/>
            <person name="Lapidus A."/>
            <person name="Glavina del Rio T."/>
            <person name="Dalin E."/>
            <person name="Tice H."/>
            <person name="Bruce D."/>
            <person name="Goodwin L."/>
            <person name="Pitluck S."/>
            <person name="Chertkov O."/>
            <person name="Brettin T."/>
            <person name="Detter J.C."/>
            <person name="Han C."/>
            <person name="Kuske C.R."/>
            <person name="Schmutz J."/>
            <person name="Larimer F."/>
            <person name="Land M."/>
            <person name="Hauser L."/>
            <person name="Kyrpides N."/>
            <person name="Lykidis A."/>
            <person name="Mesbah N.M."/>
            <person name="Wiegel J."/>
        </authorList>
    </citation>
    <scope>NUCLEOTIDE SEQUENCE [LARGE SCALE GENOMIC DNA]</scope>
    <source>
        <strain evidence="8">ATCC BAA-1301 / DSM 18059 / JW/NM-WN-LF</strain>
    </source>
</reference>
<dbReference type="Gene3D" id="3.30.700.10">
    <property type="entry name" value="Glycoprotein, Type 4 Pilin"/>
    <property type="match status" value="1"/>
</dbReference>
<organism evidence="7 8">
    <name type="scientific">Natranaerobius thermophilus (strain ATCC BAA-1301 / DSM 18059 / JW/NM-WN-LF)</name>
    <dbReference type="NCBI Taxonomy" id="457570"/>
    <lineage>
        <taxon>Bacteria</taxon>
        <taxon>Bacillati</taxon>
        <taxon>Bacillota</taxon>
        <taxon>Clostridia</taxon>
        <taxon>Natranaerobiales</taxon>
        <taxon>Natranaerobiaceae</taxon>
        <taxon>Natranaerobius</taxon>
    </lineage>
</organism>
<evidence type="ECO:0000313" key="8">
    <source>
        <dbReference type="Proteomes" id="UP000001683"/>
    </source>
</evidence>
<keyword evidence="8" id="KW-1185">Reference proteome</keyword>
<accession>B2A187</accession>
<dbReference type="Pfam" id="PF07963">
    <property type="entry name" value="N_methyl"/>
    <property type="match status" value="1"/>
</dbReference>
<protein>
    <recommendedName>
        <fullName evidence="9">Prepilin-type N-terminal cleavage/methylation domain-containing protein</fullName>
    </recommendedName>
</protein>
<dbReference type="STRING" id="457570.Nther_2463"/>
<name>B2A187_NATTJ</name>
<proteinExistence type="predicted"/>
<evidence type="ECO:0000313" key="7">
    <source>
        <dbReference type="EMBL" id="ACB86028.1"/>
    </source>
</evidence>
<keyword evidence="4 6" id="KW-1133">Transmembrane helix</keyword>
<evidence type="ECO:0000256" key="2">
    <source>
        <dbReference type="ARBA" id="ARBA00022481"/>
    </source>
</evidence>
<dbReference type="SUPFAM" id="SSF54523">
    <property type="entry name" value="Pili subunits"/>
    <property type="match status" value="1"/>
</dbReference>
<keyword evidence="2" id="KW-0488">Methylation</keyword>
<dbReference type="eggNOG" id="COG2165">
    <property type="taxonomic scope" value="Bacteria"/>
</dbReference>
<dbReference type="PANTHER" id="PTHR30093:SF44">
    <property type="entry name" value="TYPE II SECRETION SYSTEM CORE PROTEIN G"/>
    <property type="match status" value="1"/>
</dbReference>
<dbReference type="Proteomes" id="UP000001683">
    <property type="component" value="Chromosome"/>
</dbReference>
<evidence type="ECO:0000256" key="4">
    <source>
        <dbReference type="ARBA" id="ARBA00022989"/>
    </source>
</evidence>
<evidence type="ECO:0008006" key="9">
    <source>
        <dbReference type="Google" id="ProtNLM"/>
    </source>
</evidence>
<keyword evidence="5 6" id="KW-0472">Membrane</keyword>
<dbReference type="InterPro" id="IPR012902">
    <property type="entry name" value="N_methyl_site"/>
</dbReference>
<dbReference type="NCBIfam" id="TIGR02532">
    <property type="entry name" value="IV_pilin_GFxxxE"/>
    <property type="match status" value="1"/>
</dbReference>
<gene>
    <name evidence="7" type="ordered locus">Nther_2463</name>
</gene>
<dbReference type="AlphaFoldDB" id="B2A187"/>
<evidence type="ECO:0000256" key="6">
    <source>
        <dbReference type="SAM" id="Phobius"/>
    </source>
</evidence>
<comment type="subcellular location">
    <subcellularLocation>
        <location evidence="1">Membrane</location>
        <topology evidence="1">Single-pass membrane protein</topology>
    </subcellularLocation>
</comment>
<feature type="transmembrane region" description="Helical" evidence="6">
    <location>
        <begin position="21"/>
        <end position="41"/>
    </location>
</feature>
<keyword evidence="3 6" id="KW-0812">Transmembrane</keyword>
<dbReference type="EMBL" id="CP001034">
    <property type="protein sequence ID" value="ACB86028.1"/>
    <property type="molecule type" value="Genomic_DNA"/>
</dbReference>
<reference evidence="7 8" key="2">
    <citation type="journal article" date="2011" name="J. Bacteriol.">
        <title>Complete genome sequence of the anaerobic, halophilic alkalithermophile Natranaerobius thermophilus JW/NM-WN-LF.</title>
        <authorList>
            <person name="Zhao B."/>
            <person name="Mesbah N.M."/>
            <person name="Dalin E."/>
            <person name="Goodwin L."/>
            <person name="Nolan M."/>
            <person name="Pitluck S."/>
            <person name="Chertkov O."/>
            <person name="Brettin T.S."/>
            <person name="Han J."/>
            <person name="Larimer F.W."/>
            <person name="Land M.L."/>
            <person name="Hauser L."/>
            <person name="Kyrpides N."/>
            <person name="Wiegel J."/>
        </authorList>
    </citation>
    <scope>NUCLEOTIDE SEQUENCE [LARGE SCALE GENOMIC DNA]</scope>
    <source>
        <strain evidence="8">ATCC BAA-1301 / DSM 18059 / JW/NM-WN-LF</strain>
    </source>
</reference>
<dbReference type="RefSeq" id="WP_012448872.1">
    <property type="nucleotide sequence ID" value="NC_010718.1"/>
</dbReference>
<dbReference type="GO" id="GO:0016020">
    <property type="term" value="C:membrane"/>
    <property type="evidence" value="ECO:0007669"/>
    <property type="project" value="UniProtKB-SubCell"/>
</dbReference>